<evidence type="ECO:0000313" key="2">
    <source>
        <dbReference type="EMBL" id="KAF1966017.1"/>
    </source>
</evidence>
<organism evidence="2 3">
    <name type="scientific">Bimuria novae-zelandiae CBS 107.79</name>
    <dbReference type="NCBI Taxonomy" id="1447943"/>
    <lineage>
        <taxon>Eukaryota</taxon>
        <taxon>Fungi</taxon>
        <taxon>Dikarya</taxon>
        <taxon>Ascomycota</taxon>
        <taxon>Pezizomycotina</taxon>
        <taxon>Dothideomycetes</taxon>
        <taxon>Pleosporomycetidae</taxon>
        <taxon>Pleosporales</taxon>
        <taxon>Massarineae</taxon>
        <taxon>Didymosphaeriaceae</taxon>
        <taxon>Bimuria</taxon>
    </lineage>
</organism>
<evidence type="ECO:0000256" key="1">
    <source>
        <dbReference type="SAM" id="MobiDB-lite"/>
    </source>
</evidence>
<dbReference type="EMBL" id="ML976752">
    <property type="protein sequence ID" value="KAF1966017.1"/>
    <property type="molecule type" value="Genomic_DNA"/>
</dbReference>
<evidence type="ECO:0000313" key="3">
    <source>
        <dbReference type="Proteomes" id="UP000800036"/>
    </source>
</evidence>
<gene>
    <name evidence="2" type="ORF">BU23DRAFT_603818</name>
</gene>
<name>A0A6A5UY66_9PLEO</name>
<dbReference type="OrthoDB" id="3798591at2759"/>
<feature type="region of interest" description="Disordered" evidence="1">
    <location>
        <begin position="282"/>
        <end position="315"/>
    </location>
</feature>
<keyword evidence="3" id="KW-1185">Reference proteome</keyword>
<accession>A0A6A5UY66</accession>
<proteinExistence type="predicted"/>
<protein>
    <submittedName>
        <fullName evidence="2">Uncharacterized protein</fullName>
    </submittedName>
</protein>
<dbReference type="Proteomes" id="UP000800036">
    <property type="component" value="Unassembled WGS sequence"/>
</dbReference>
<reference evidence="2" key="1">
    <citation type="journal article" date="2020" name="Stud. Mycol.">
        <title>101 Dothideomycetes genomes: a test case for predicting lifestyles and emergence of pathogens.</title>
        <authorList>
            <person name="Haridas S."/>
            <person name="Albert R."/>
            <person name="Binder M."/>
            <person name="Bloem J."/>
            <person name="Labutti K."/>
            <person name="Salamov A."/>
            <person name="Andreopoulos B."/>
            <person name="Baker S."/>
            <person name="Barry K."/>
            <person name="Bills G."/>
            <person name="Bluhm B."/>
            <person name="Cannon C."/>
            <person name="Castanera R."/>
            <person name="Culley D."/>
            <person name="Daum C."/>
            <person name="Ezra D."/>
            <person name="Gonzalez J."/>
            <person name="Henrissat B."/>
            <person name="Kuo A."/>
            <person name="Liang C."/>
            <person name="Lipzen A."/>
            <person name="Lutzoni F."/>
            <person name="Magnuson J."/>
            <person name="Mondo S."/>
            <person name="Nolan M."/>
            <person name="Ohm R."/>
            <person name="Pangilinan J."/>
            <person name="Park H.-J."/>
            <person name="Ramirez L."/>
            <person name="Alfaro M."/>
            <person name="Sun H."/>
            <person name="Tritt A."/>
            <person name="Yoshinaga Y."/>
            <person name="Zwiers L.-H."/>
            <person name="Turgeon B."/>
            <person name="Goodwin S."/>
            <person name="Spatafora J."/>
            <person name="Crous P."/>
            <person name="Grigoriev I."/>
        </authorList>
    </citation>
    <scope>NUCLEOTIDE SEQUENCE</scope>
    <source>
        <strain evidence="2">CBS 107.79</strain>
    </source>
</reference>
<sequence length="315" mass="35246">MAKRKPANKPKGILKKAGAVPVPAQRRVSLQLLQNTRTSASHGNANTPVLEKPLVGLTEEQKIELDLRDHGFKNIKLPTIPPDIRLPHPKLPNNDSFVEVIMDLMQNKLFYLREYFVTEAKDLMWRGVDKKKRTPSEEAMLDEAAEKKKLLMVSHRAQDCLRLILYYEALFEKEDKDIAAGRDGAQDDKYFRREREMNVLNRGATWDKLVLEIAEQLPGNKSTREQRAEKVLHGVLDLKAKVAANDNVEKADDGGDDSSENVDGDVVNGAVFDRVVIDADAEDDNVEMVDAEPRAELAESGSSSDESSAEASEEE</sequence>
<dbReference type="AlphaFoldDB" id="A0A6A5UY66"/>